<proteinExistence type="predicted"/>
<accession>A0A1C2IT05</accession>
<dbReference type="AlphaFoldDB" id="A0A1C2IT05"/>
<dbReference type="Proteomes" id="UP000095008">
    <property type="component" value="Unassembled WGS sequence"/>
</dbReference>
<gene>
    <name evidence="2" type="ORF">A6M23_00570</name>
</gene>
<organism evidence="2 3">
    <name type="scientific">Acidithiobacillus thiooxidans</name>
    <name type="common">Thiobacillus thiooxidans</name>
    <dbReference type="NCBI Taxonomy" id="930"/>
    <lineage>
        <taxon>Bacteria</taxon>
        <taxon>Pseudomonadati</taxon>
        <taxon>Pseudomonadota</taxon>
        <taxon>Acidithiobacillia</taxon>
        <taxon>Acidithiobacillales</taxon>
        <taxon>Acidithiobacillaceae</taxon>
        <taxon>Acidithiobacillus</taxon>
    </lineage>
</organism>
<dbReference type="EMBL" id="LWRY01000003">
    <property type="protein sequence ID" value="OCX76362.1"/>
    <property type="molecule type" value="Genomic_DNA"/>
</dbReference>
<sequence length="117" mass="13268">MGATRLVINTITYKRDKQRKGIYQAVESIIGKQGQKAATEGIPESVFQQVNHLMIHECTRTTSKARIKGDMRKPRENQMRLSSQGLRGARFMTGHRSGEGVDLWRPVRSQSGQNQEQ</sequence>
<evidence type="ECO:0000313" key="3">
    <source>
        <dbReference type="Proteomes" id="UP000095008"/>
    </source>
</evidence>
<protein>
    <submittedName>
        <fullName evidence="2">Uncharacterized protein</fullName>
    </submittedName>
</protein>
<name>A0A1C2IT05_ACITH</name>
<evidence type="ECO:0000313" key="2">
    <source>
        <dbReference type="EMBL" id="OCX76362.1"/>
    </source>
</evidence>
<evidence type="ECO:0000256" key="1">
    <source>
        <dbReference type="SAM" id="MobiDB-lite"/>
    </source>
</evidence>
<reference evidence="2" key="1">
    <citation type="journal article" date="2016" name="Int. J. Mol. Sci.">
        <title>Comparative genomics of the extreme acidophile Acidithiobacillus thiooxidans reveals intraspecific divergence and niche adaptation.</title>
        <authorList>
            <person name="Zhang X."/>
            <person name="Feng X."/>
            <person name="Tao J."/>
            <person name="Ma L."/>
            <person name="Xiao Y."/>
            <person name="Liang Y."/>
            <person name="Liu X."/>
            <person name="Yin H."/>
        </authorList>
    </citation>
    <scope>NUCLEOTIDE SEQUENCE [LARGE SCALE GENOMIC DNA]</scope>
    <source>
        <strain evidence="2">DXS-W</strain>
    </source>
</reference>
<keyword evidence="3" id="KW-1185">Reference proteome</keyword>
<feature type="region of interest" description="Disordered" evidence="1">
    <location>
        <begin position="70"/>
        <end position="117"/>
    </location>
</feature>
<feature type="compositionally biased region" description="Polar residues" evidence="1">
    <location>
        <begin position="108"/>
        <end position="117"/>
    </location>
</feature>
<comment type="caution">
    <text evidence="2">The sequence shown here is derived from an EMBL/GenBank/DDBJ whole genome shotgun (WGS) entry which is preliminary data.</text>
</comment>